<gene>
    <name evidence="2" type="ORF">FBF83_05015</name>
</gene>
<evidence type="ECO:0000313" key="3">
    <source>
        <dbReference type="Proteomes" id="UP000310541"/>
    </source>
</evidence>
<evidence type="ECO:0000313" key="2">
    <source>
        <dbReference type="EMBL" id="TKD72161.1"/>
    </source>
</evidence>
<comment type="caution">
    <text evidence="2">The sequence shown here is derived from an EMBL/GenBank/DDBJ whole genome shotgun (WGS) entry which is preliminary data.</text>
</comment>
<dbReference type="InterPro" id="IPR029032">
    <property type="entry name" value="AhpD-like"/>
</dbReference>
<dbReference type="SUPFAM" id="SSF69118">
    <property type="entry name" value="AhpD-like"/>
    <property type="match status" value="1"/>
</dbReference>
<reference evidence="2 3" key="1">
    <citation type="submission" date="2019-04" db="EMBL/GenBank/DDBJ databases">
        <title>Genome sequence of Bacillus hwajinpoensis strain Y2.</title>
        <authorList>
            <person name="Fair J.L."/>
            <person name="Maclea K.S."/>
        </authorList>
    </citation>
    <scope>NUCLEOTIDE SEQUENCE [LARGE SCALE GENOMIC DNA]</scope>
    <source>
        <strain evidence="2 3">Y2</strain>
    </source>
</reference>
<dbReference type="OrthoDB" id="1683318at2"/>
<proteinExistence type="predicted"/>
<protein>
    <submittedName>
        <fullName evidence="2">Carboxymuconolactone decarboxylase family protein</fullName>
    </submittedName>
</protein>
<accession>A0A4U1MN31</accession>
<dbReference type="GO" id="GO:0051920">
    <property type="term" value="F:peroxiredoxin activity"/>
    <property type="evidence" value="ECO:0007669"/>
    <property type="project" value="InterPro"/>
</dbReference>
<evidence type="ECO:0000259" key="1">
    <source>
        <dbReference type="Pfam" id="PF02627"/>
    </source>
</evidence>
<dbReference type="PANTHER" id="PTHR33930:SF2">
    <property type="entry name" value="BLR3452 PROTEIN"/>
    <property type="match status" value="1"/>
</dbReference>
<feature type="domain" description="Carboxymuconolactone decarboxylase-like" evidence="1">
    <location>
        <begin position="30"/>
        <end position="108"/>
    </location>
</feature>
<dbReference type="InterPro" id="IPR003779">
    <property type="entry name" value="CMD-like"/>
</dbReference>
<organism evidence="2 3">
    <name type="scientific">Guptibacillus hwajinpoensis</name>
    <dbReference type="NCBI Taxonomy" id="208199"/>
    <lineage>
        <taxon>Bacteria</taxon>
        <taxon>Bacillati</taxon>
        <taxon>Bacillota</taxon>
        <taxon>Bacilli</taxon>
        <taxon>Bacillales</taxon>
        <taxon>Guptibacillaceae</taxon>
        <taxon>Guptibacillus</taxon>
    </lineage>
</organism>
<dbReference type="EMBL" id="SWFM01000001">
    <property type="protein sequence ID" value="TKD72161.1"/>
    <property type="molecule type" value="Genomic_DNA"/>
</dbReference>
<name>A0A4U1MN31_9BACL</name>
<dbReference type="PANTHER" id="PTHR33930">
    <property type="entry name" value="ALKYL HYDROPEROXIDE REDUCTASE AHPD"/>
    <property type="match status" value="1"/>
</dbReference>
<dbReference type="Proteomes" id="UP000310541">
    <property type="component" value="Unassembled WGS sequence"/>
</dbReference>
<sequence>MESENMKINAEKNLENYRKGIEQLSEYLPDAINEYNRFTGESFEAGEIDRPHKHLMALAISIKDGDEASITYHMDQCVAMECTDQQIYETMVVAAGYGGGSAMSQGVTAGLEILNQLRNR</sequence>
<dbReference type="AlphaFoldDB" id="A0A4U1MN31"/>
<dbReference type="Gene3D" id="1.20.1290.10">
    <property type="entry name" value="AhpD-like"/>
    <property type="match status" value="1"/>
</dbReference>
<dbReference type="Pfam" id="PF02627">
    <property type="entry name" value="CMD"/>
    <property type="match status" value="1"/>
</dbReference>